<dbReference type="EMBL" id="JACGWN010000001">
    <property type="protein sequence ID" value="KAL0463615.1"/>
    <property type="molecule type" value="Genomic_DNA"/>
</dbReference>
<reference evidence="1" key="1">
    <citation type="submission" date="2020-06" db="EMBL/GenBank/DDBJ databases">
        <authorList>
            <person name="Li T."/>
            <person name="Hu X."/>
            <person name="Zhang T."/>
            <person name="Song X."/>
            <person name="Zhang H."/>
            <person name="Dai N."/>
            <person name="Sheng W."/>
            <person name="Hou X."/>
            <person name="Wei L."/>
        </authorList>
    </citation>
    <scope>NUCLEOTIDE SEQUENCE</scope>
    <source>
        <strain evidence="1">KEN1</strain>
        <tissue evidence="1">Leaf</tissue>
    </source>
</reference>
<comment type="caution">
    <text evidence="1">The sequence shown here is derived from an EMBL/GenBank/DDBJ whole genome shotgun (WGS) entry which is preliminary data.</text>
</comment>
<gene>
    <name evidence="1" type="ORF">Slati_0249100</name>
</gene>
<protein>
    <submittedName>
        <fullName evidence="1">Uncharacterized protein</fullName>
    </submittedName>
</protein>
<name>A0AAW2YCL9_9LAMI</name>
<evidence type="ECO:0000313" key="1">
    <source>
        <dbReference type="EMBL" id="KAL0463615.1"/>
    </source>
</evidence>
<proteinExistence type="predicted"/>
<sequence>MEEIGLFMSQYFDWGVQSNLTMARRNDERTNNDHGVQVSIFNYPGRASCAPKKR</sequence>
<organism evidence="1">
    <name type="scientific">Sesamum latifolium</name>
    <dbReference type="NCBI Taxonomy" id="2727402"/>
    <lineage>
        <taxon>Eukaryota</taxon>
        <taxon>Viridiplantae</taxon>
        <taxon>Streptophyta</taxon>
        <taxon>Embryophyta</taxon>
        <taxon>Tracheophyta</taxon>
        <taxon>Spermatophyta</taxon>
        <taxon>Magnoliopsida</taxon>
        <taxon>eudicotyledons</taxon>
        <taxon>Gunneridae</taxon>
        <taxon>Pentapetalae</taxon>
        <taxon>asterids</taxon>
        <taxon>lamiids</taxon>
        <taxon>Lamiales</taxon>
        <taxon>Pedaliaceae</taxon>
        <taxon>Sesamum</taxon>
    </lineage>
</organism>
<reference evidence="1" key="2">
    <citation type="journal article" date="2024" name="Plant">
        <title>Genomic evolution and insights into agronomic trait innovations of Sesamum species.</title>
        <authorList>
            <person name="Miao H."/>
            <person name="Wang L."/>
            <person name="Qu L."/>
            <person name="Liu H."/>
            <person name="Sun Y."/>
            <person name="Le M."/>
            <person name="Wang Q."/>
            <person name="Wei S."/>
            <person name="Zheng Y."/>
            <person name="Lin W."/>
            <person name="Duan Y."/>
            <person name="Cao H."/>
            <person name="Xiong S."/>
            <person name="Wang X."/>
            <person name="Wei L."/>
            <person name="Li C."/>
            <person name="Ma Q."/>
            <person name="Ju M."/>
            <person name="Zhao R."/>
            <person name="Li G."/>
            <person name="Mu C."/>
            <person name="Tian Q."/>
            <person name="Mei H."/>
            <person name="Zhang T."/>
            <person name="Gao T."/>
            <person name="Zhang H."/>
        </authorList>
    </citation>
    <scope>NUCLEOTIDE SEQUENCE</scope>
    <source>
        <strain evidence="1">KEN1</strain>
    </source>
</reference>
<accession>A0AAW2YCL9</accession>
<dbReference type="AlphaFoldDB" id="A0AAW2YCL9"/>